<reference evidence="3" key="2">
    <citation type="submission" date="2013-12" db="EMBL/GenBank/DDBJ databases">
        <authorList>
            <person name="Yu Y."/>
            <person name="Lee S."/>
            <person name="de Baynast K."/>
            <person name="Wissotski M."/>
            <person name="Liu L."/>
            <person name="Talag J."/>
            <person name="Goicoechea J."/>
            <person name="Angelova A."/>
            <person name="Jetty R."/>
            <person name="Kudrna D."/>
            <person name="Golser W."/>
            <person name="Rivera L."/>
            <person name="Zhang J."/>
            <person name="Wing R."/>
        </authorList>
    </citation>
    <scope>NUCLEOTIDE SEQUENCE</scope>
</reference>
<dbReference type="EnsemblPlants" id="LPERR03G28030.1">
    <property type="protein sequence ID" value="LPERR03G28030.1"/>
    <property type="gene ID" value="LPERR03G28030"/>
</dbReference>
<protein>
    <recommendedName>
        <fullName evidence="1">KIB1-4 beta-propeller domain-containing protein</fullName>
    </recommendedName>
</protein>
<reference evidence="2 3" key="1">
    <citation type="submission" date="2012-08" db="EMBL/GenBank/DDBJ databases">
        <title>Oryza genome evolution.</title>
        <authorList>
            <person name="Wing R.A."/>
        </authorList>
    </citation>
    <scope>NUCLEOTIDE SEQUENCE</scope>
</reference>
<organism evidence="2 3">
    <name type="scientific">Leersia perrieri</name>
    <dbReference type="NCBI Taxonomy" id="77586"/>
    <lineage>
        <taxon>Eukaryota</taxon>
        <taxon>Viridiplantae</taxon>
        <taxon>Streptophyta</taxon>
        <taxon>Embryophyta</taxon>
        <taxon>Tracheophyta</taxon>
        <taxon>Spermatophyta</taxon>
        <taxon>Magnoliopsida</taxon>
        <taxon>Liliopsida</taxon>
        <taxon>Poales</taxon>
        <taxon>Poaceae</taxon>
        <taxon>BOP clade</taxon>
        <taxon>Oryzoideae</taxon>
        <taxon>Oryzeae</taxon>
        <taxon>Oryzinae</taxon>
        <taxon>Leersia</taxon>
    </lineage>
</organism>
<reference evidence="2" key="3">
    <citation type="submission" date="2015-04" db="UniProtKB">
        <authorList>
            <consortium name="EnsemblPlants"/>
        </authorList>
    </citation>
    <scope>IDENTIFICATION</scope>
</reference>
<dbReference type="PANTHER" id="PTHR33165">
    <property type="entry name" value="F-BOX DOMAIN CONTAINING PROTEIN-LIKE-RELATED"/>
    <property type="match status" value="1"/>
</dbReference>
<evidence type="ECO:0000259" key="1">
    <source>
        <dbReference type="Pfam" id="PF03478"/>
    </source>
</evidence>
<accession>A0A0D9VYS0</accession>
<dbReference type="PANTHER" id="PTHR33165:SF89">
    <property type="entry name" value="DUF295 DOMAIN-CONTAINING PROTEIN"/>
    <property type="match status" value="1"/>
</dbReference>
<dbReference type="AlphaFoldDB" id="A0A0D9VYS0"/>
<dbReference type="Proteomes" id="UP000032180">
    <property type="component" value="Chromosome 3"/>
</dbReference>
<dbReference type="Gramene" id="LPERR03G28030.1">
    <property type="protein sequence ID" value="LPERR03G28030.1"/>
    <property type="gene ID" value="LPERR03G28030"/>
</dbReference>
<dbReference type="Pfam" id="PF03478">
    <property type="entry name" value="Beta-prop_KIB1-4"/>
    <property type="match status" value="1"/>
</dbReference>
<sequence>MGKGGSRPVANRSRNEIVVRRVYLRVGSRLVTSRLLPPPAPISREQKRGAIVLLFPPHPHRSAPGRRAKRPRRLHDLRRKEVSILGNEMIPIWGAKRARNLTGSRKLKSILAQINTDWRDWTNLGEGPAGLIAERILSNDFAVRGDSAPRTRADRRFHPRQWVLFETDENHGRGFVNLCSGRLNLLPEIRDHDVFGPTTEGLLVLVDRTTYVVRLLNPFTRQASNLPPTTELLSPDGCRLELRYKSLKVSGAGLADDFTVAVLFGDIDTVAVAKPGDVHWTVVHRALGGTWLAAGLSFAGNFYCASATQVMVVKMSAECPPRMAIAAKLPRPISAMMLDSVHLVEIEGKLMLVDRQSNGSREMRKFKVYHIDLDAGKMVPVHGLFGHAVFIGVEQSLSVSPSVFPSISADTIYLGFDSLLTGTMDYSPIHLMDGTAEPRNDVNDINGMPIYQPQCVDEYLSWCVTPKHTYGSMSISPLGSRGWQHWLSKLVHTTITPSLTICIVNCCKFDRRISNCV</sequence>
<dbReference type="eggNOG" id="ENOG502S74R">
    <property type="taxonomic scope" value="Eukaryota"/>
</dbReference>
<feature type="domain" description="KIB1-4 beta-propeller" evidence="1">
    <location>
        <begin position="186"/>
        <end position="415"/>
    </location>
</feature>
<evidence type="ECO:0000313" key="2">
    <source>
        <dbReference type="EnsemblPlants" id="LPERR03G28030.1"/>
    </source>
</evidence>
<dbReference type="STRING" id="77586.A0A0D9VYS0"/>
<evidence type="ECO:0000313" key="3">
    <source>
        <dbReference type="Proteomes" id="UP000032180"/>
    </source>
</evidence>
<name>A0A0D9VYS0_9ORYZ</name>
<keyword evidence="3" id="KW-1185">Reference proteome</keyword>
<proteinExistence type="predicted"/>
<dbReference type="InterPro" id="IPR005174">
    <property type="entry name" value="KIB1-4_b-propeller"/>
</dbReference>